<feature type="binding site" evidence="6">
    <location>
        <position position="381"/>
    </location>
    <ligand>
        <name>substrate</name>
    </ligand>
</feature>
<dbReference type="STRING" id="91360.SAMN05660330_03063"/>
<dbReference type="OrthoDB" id="9803297at2"/>
<evidence type="ECO:0000256" key="2">
    <source>
        <dbReference type="ARBA" id="ARBA00011643"/>
    </source>
</evidence>
<keyword evidence="3 4" id="KW-0560">Oxidoreductase</keyword>
<keyword evidence="6" id="KW-0520">NAD</keyword>
<feature type="binding site" evidence="6">
    <location>
        <position position="86"/>
    </location>
    <ligand>
        <name>substrate</name>
    </ligand>
</feature>
<comment type="similarity">
    <text evidence="1 4 8">Belongs to the Glu/Leu/Phe/Val dehydrogenases family.</text>
</comment>
<feature type="site" description="Important for catalysis" evidence="7">
    <location>
        <position position="162"/>
    </location>
</feature>
<accession>A0A1H0TG02</accession>
<organism evidence="10 11">
    <name type="scientific">Desulforhopalus singaporensis</name>
    <dbReference type="NCBI Taxonomy" id="91360"/>
    <lineage>
        <taxon>Bacteria</taxon>
        <taxon>Pseudomonadati</taxon>
        <taxon>Thermodesulfobacteriota</taxon>
        <taxon>Desulfobulbia</taxon>
        <taxon>Desulfobulbales</taxon>
        <taxon>Desulfocapsaceae</taxon>
        <taxon>Desulforhopalus</taxon>
    </lineage>
</organism>
<feature type="binding site" evidence="6">
    <location>
        <position position="161"/>
    </location>
    <ligand>
        <name>substrate</name>
    </ligand>
</feature>
<dbReference type="EMBL" id="FNJI01000024">
    <property type="protein sequence ID" value="SDP52765.1"/>
    <property type="molecule type" value="Genomic_DNA"/>
</dbReference>
<dbReference type="PIRSF" id="PIRSF000185">
    <property type="entry name" value="Glu_DH"/>
    <property type="match status" value="1"/>
</dbReference>
<dbReference type="AlphaFoldDB" id="A0A1H0TG02"/>
<dbReference type="InterPro" id="IPR036291">
    <property type="entry name" value="NAD(P)-bd_dom_sf"/>
</dbReference>
<evidence type="ECO:0000256" key="8">
    <source>
        <dbReference type="RuleBase" id="RU004417"/>
    </source>
</evidence>
<dbReference type="SUPFAM" id="SSF51735">
    <property type="entry name" value="NAD(P)-binding Rossmann-fold domains"/>
    <property type="match status" value="1"/>
</dbReference>
<reference evidence="10 11" key="1">
    <citation type="submission" date="2016-10" db="EMBL/GenBank/DDBJ databases">
        <authorList>
            <person name="de Groot N.N."/>
        </authorList>
    </citation>
    <scope>NUCLEOTIDE SEQUENCE [LARGE SCALE GENOMIC DNA]</scope>
    <source>
        <strain evidence="10 11">DSM 12130</strain>
    </source>
</reference>
<evidence type="ECO:0000313" key="11">
    <source>
        <dbReference type="Proteomes" id="UP000199073"/>
    </source>
</evidence>
<dbReference type="InterPro" id="IPR033524">
    <property type="entry name" value="Glu/Leu/Phe/Val_DH_AS"/>
</dbReference>
<dbReference type="InterPro" id="IPR014362">
    <property type="entry name" value="Glu_DH"/>
</dbReference>
<dbReference type="FunFam" id="1.10.285.10:FF:000001">
    <property type="entry name" value="Glutamate dehydrogenase"/>
    <property type="match status" value="1"/>
</dbReference>
<dbReference type="FunFam" id="3.40.50.720:FF:000030">
    <property type="entry name" value="Glutamate dehydrogenase"/>
    <property type="match status" value="1"/>
</dbReference>
<dbReference type="InterPro" id="IPR046346">
    <property type="entry name" value="Aminoacid_DH-like_N_sf"/>
</dbReference>
<dbReference type="Pfam" id="PF00208">
    <property type="entry name" value="ELFV_dehydrog"/>
    <property type="match status" value="1"/>
</dbReference>
<sequence length="449" mass="49579">MEEMVARIKERDPEQREFHQAVEEVLQSVKPVLDQHLEFRQQAVLERITEPERIIIFRIPWMDDEGQVHVNRGFRVEMNSALGPYKGGLRFHNSVNLGIIKFLAFEQVFKNSLTTLSMGGGKGGADFDPKGRSDGEVMRFCQAFMAELFRHIGPNTDVPAGDIGVGAREIGYLFGMYKKLSNEFTGVLTGKSLGWGGSLIRPEATGYGVVYFASEMLGVYGDRLENKKCLISGSGNVAQFTAEKIIEFGGRVITLSDSSGYIYDEAGIDGEKLEYVKQLKNIRRGRISDYVEQYPEAVYTPADPGLDHNPLWMHPADCVFPCATQNEINRRDAQHLVDGGIRLVCEGANMPAMPEAIDIFHQEKVLFAPGKAANAGGVAVSGLEMAQNSMRISWPREEVDKRLKQIIKSIHTTCLDAAAKYGASGDYMAGANIAGFIKVVNAMLDQGLV</sequence>
<evidence type="ECO:0000256" key="5">
    <source>
        <dbReference type="PIRSR" id="PIRSR000185-1"/>
    </source>
</evidence>
<proteinExistence type="inferred from homology"/>
<dbReference type="CDD" id="cd05313">
    <property type="entry name" value="NAD_bind_2_Glu_DH"/>
    <property type="match status" value="1"/>
</dbReference>
<dbReference type="GO" id="GO:0004354">
    <property type="term" value="F:glutamate dehydrogenase (NADP+) activity"/>
    <property type="evidence" value="ECO:0007669"/>
    <property type="project" value="TreeGrafter"/>
</dbReference>
<dbReference type="NCBIfam" id="NF006929">
    <property type="entry name" value="PRK09414.1"/>
    <property type="match status" value="1"/>
</dbReference>
<evidence type="ECO:0000313" key="10">
    <source>
        <dbReference type="EMBL" id="SDP52765.1"/>
    </source>
</evidence>
<dbReference type="InterPro" id="IPR006096">
    <property type="entry name" value="Glu/Leu/Phe/Val/Trp_DH_C"/>
</dbReference>
<dbReference type="SMART" id="SM00839">
    <property type="entry name" value="ELFV_dehydrog"/>
    <property type="match status" value="1"/>
</dbReference>
<gene>
    <name evidence="10" type="ORF">SAMN05660330_03063</name>
</gene>
<protein>
    <recommendedName>
        <fullName evidence="4">Glutamate dehydrogenase</fullName>
    </recommendedName>
</protein>
<keyword evidence="6" id="KW-0547">Nucleotide-binding</keyword>
<dbReference type="InterPro" id="IPR050724">
    <property type="entry name" value="Glu_Leu_Phe_Val_DH"/>
</dbReference>
<dbReference type="Pfam" id="PF02812">
    <property type="entry name" value="ELFV_dehydrog_N"/>
    <property type="match status" value="1"/>
</dbReference>
<feature type="binding site" evidence="6">
    <location>
        <position position="205"/>
    </location>
    <ligand>
        <name>NAD(+)</name>
        <dbReference type="ChEBI" id="CHEBI:57540"/>
    </ligand>
</feature>
<dbReference type="Gene3D" id="3.40.50.720">
    <property type="entry name" value="NAD(P)-binding Rossmann-like Domain"/>
    <property type="match status" value="1"/>
</dbReference>
<dbReference type="RefSeq" id="WP_092224369.1">
    <property type="nucleotide sequence ID" value="NZ_FNJI01000024.1"/>
</dbReference>
<name>A0A1H0TG02_9BACT</name>
<dbReference type="GO" id="GO:0006537">
    <property type="term" value="P:glutamate biosynthetic process"/>
    <property type="evidence" value="ECO:0007669"/>
    <property type="project" value="TreeGrafter"/>
</dbReference>
<feature type="domain" description="Glutamate/phenylalanine/leucine/valine/L-tryptophan dehydrogenase C-terminal" evidence="9">
    <location>
        <begin position="198"/>
        <end position="447"/>
    </location>
</feature>
<keyword evidence="11" id="KW-1185">Reference proteome</keyword>
<dbReference type="InterPro" id="IPR006097">
    <property type="entry name" value="Glu/Leu/Phe/Val/Trp_DH_dimer"/>
</dbReference>
<dbReference type="GO" id="GO:0000166">
    <property type="term" value="F:nucleotide binding"/>
    <property type="evidence" value="ECO:0007669"/>
    <property type="project" value="UniProtKB-KW"/>
</dbReference>
<dbReference type="PRINTS" id="PR00082">
    <property type="entry name" value="GLFDHDRGNASE"/>
</dbReference>
<dbReference type="InterPro" id="IPR006095">
    <property type="entry name" value="Glu/Leu/Phe/Val/Trp_DH"/>
</dbReference>
<evidence type="ECO:0000256" key="1">
    <source>
        <dbReference type="ARBA" id="ARBA00006382"/>
    </source>
</evidence>
<dbReference type="GO" id="GO:0005829">
    <property type="term" value="C:cytosol"/>
    <property type="evidence" value="ECO:0007669"/>
    <property type="project" value="TreeGrafter"/>
</dbReference>
<dbReference type="PANTHER" id="PTHR43571:SF1">
    <property type="entry name" value="NADP-SPECIFIC GLUTAMATE DEHYDROGENASE 1-RELATED"/>
    <property type="match status" value="1"/>
</dbReference>
<feature type="active site" description="Proton donor" evidence="5">
    <location>
        <position position="122"/>
    </location>
</feature>
<dbReference type="Gene3D" id="1.10.285.10">
    <property type="entry name" value="Glutamate Dehydrogenase, chain A, domain 3"/>
    <property type="match status" value="2"/>
</dbReference>
<dbReference type="PANTHER" id="PTHR43571">
    <property type="entry name" value="NADP-SPECIFIC GLUTAMATE DEHYDROGENASE 1-RELATED"/>
    <property type="match status" value="1"/>
</dbReference>
<evidence type="ECO:0000256" key="6">
    <source>
        <dbReference type="PIRSR" id="PIRSR000185-2"/>
    </source>
</evidence>
<dbReference type="FunFam" id="3.40.50.10860:FF:000002">
    <property type="entry name" value="Glutamate dehydrogenase"/>
    <property type="match status" value="1"/>
</dbReference>
<evidence type="ECO:0000259" key="9">
    <source>
        <dbReference type="SMART" id="SM00839"/>
    </source>
</evidence>
<feature type="binding site" evidence="6">
    <location>
        <position position="107"/>
    </location>
    <ligand>
        <name>substrate</name>
    </ligand>
</feature>
<evidence type="ECO:0000256" key="7">
    <source>
        <dbReference type="PIRSR" id="PIRSR000185-3"/>
    </source>
</evidence>
<dbReference type="InterPro" id="IPR033922">
    <property type="entry name" value="NAD_bind_Glu_DH"/>
</dbReference>
<feature type="binding site" evidence="6">
    <location>
        <position position="236"/>
    </location>
    <ligand>
        <name>NAD(+)</name>
        <dbReference type="ChEBI" id="CHEBI:57540"/>
    </ligand>
</feature>
<dbReference type="Proteomes" id="UP000199073">
    <property type="component" value="Unassembled WGS sequence"/>
</dbReference>
<evidence type="ECO:0000256" key="3">
    <source>
        <dbReference type="ARBA" id="ARBA00023002"/>
    </source>
</evidence>
<evidence type="ECO:0000256" key="4">
    <source>
        <dbReference type="PIRNR" id="PIRNR000185"/>
    </source>
</evidence>
<dbReference type="SUPFAM" id="SSF53223">
    <property type="entry name" value="Aminoacid dehydrogenase-like, N-terminal domain"/>
    <property type="match status" value="1"/>
</dbReference>
<dbReference type="Gene3D" id="3.40.50.10860">
    <property type="entry name" value="Leucine Dehydrogenase, chain A, domain 1"/>
    <property type="match status" value="1"/>
</dbReference>
<dbReference type="PROSITE" id="PS00074">
    <property type="entry name" value="GLFV_DEHYDROGENASE"/>
    <property type="match status" value="1"/>
</dbReference>
<comment type="subunit">
    <text evidence="2">Homohexamer.</text>
</comment>
<feature type="binding site" evidence="6">
    <location>
        <position position="110"/>
    </location>
    <ligand>
        <name>substrate</name>
    </ligand>
</feature>